<dbReference type="Pfam" id="PF01594">
    <property type="entry name" value="AI-2E_transport"/>
    <property type="match status" value="1"/>
</dbReference>
<feature type="transmembrane region" description="Helical" evidence="6">
    <location>
        <begin position="151"/>
        <end position="175"/>
    </location>
</feature>
<feature type="transmembrane region" description="Helical" evidence="6">
    <location>
        <begin position="21"/>
        <end position="39"/>
    </location>
</feature>
<feature type="transmembrane region" description="Helical" evidence="6">
    <location>
        <begin position="45"/>
        <end position="65"/>
    </location>
</feature>
<feature type="transmembrane region" description="Helical" evidence="6">
    <location>
        <begin position="276"/>
        <end position="296"/>
    </location>
</feature>
<feature type="transmembrane region" description="Helical" evidence="6">
    <location>
        <begin position="204"/>
        <end position="229"/>
    </location>
</feature>
<evidence type="ECO:0000256" key="2">
    <source>
        <dbReference type="ARBA" id="ARBA00009773"/>
    </source>
</evidence>
<dbReference type="EMBL" id="CP070371">
    <property type="protein sequence ID" value="QRZ15121.1"/>
    <property type="molecule type" value="Genomic_DNA"/>
</dbReference>
<feature type="transmembrane region" description="Helical" evidence="6">
    <location>
        <begin position="308"/>
        <end position="341"/>
    </location>
</feature>
<sequence length="372" mass="39385">MTGTAPPHSPAPPPSGSSAPVVRLFAGVGIVVLGVAALYHAGPVIVPVVQAVVVWMVLNAFANWLRRLPGIGPSLPGWGALLIASLVTLVACAIVARIALSSVAQVTAEAQAFHDLLTTWVERLALRFGIEDAAGVQDLFSGVRLDVVARMVVSATTSTIGQFSIVMVYVGFMLVDQQFLGAKMAFLFPDPTRRAKVDQLVRRLALAIYGYLQVMTFASVLTSAVIYLILRLVGLESAGFWATAIFFLNFIPTIGSILGTVLPVAFVLIEVQSFGAVIAALVGVGATQFVVGNILVPRLFGNRLNVSLFVVLLSIFSFGALWGLTGMFVAMPVTAMLIIAFGHFEATRPIAIILSRNGDVSDPSPSPDELLK</sequence>
<feature type="transmembrane region" description="Helical" evidence="6">
    <location>
        <begin position="241"/>
        <end position="269"/>
    </location>
</feature>
<evidence type="ECO:0000256" key="4">
    <source>
        <dbReference type="ARBA" id="ARBA00022989"/>
    </source>
</evidence>
<comment type="subcellular location">
    <subcellularLocation>
        <location evidence="1">Membrane</location>
        <topology evidence="1">Multi-pass membrane protein</topology>
    </subcellularLocation>
</comment>
<organism evidence="7 8">
    <name type="scientific">Paracoccus methylovorus</name>
    <dbReference type="NCBI Taxonomy" id="2812658"/>
    <lineage>
        <taxon>Bacteria</taxon>
        <taxon>Pseudomonadati</taxon>
        <taxon>Pseudomonadota</taxon>
        <taxon>Alphaproteobacteria</taxon>
        <taxon>Rhodobacterales</taxon>
        <taxon>Paracoccaceae</taxon>
        <taxon>Paracoccus</taxon>
    </lineage>
</organism>
<dbReference type="RefSeq" id="WP_205296081.1">
    <property type="nucleotide sequence ID" value="NZ_CP070371.1"/>
</dbReference>
<keyword evidence="5 6" id="KW-0472">Membrane</keyword>
<evidence type="ECO:0000256" key="1">
    <source>
        <dbReference type="ARBA" id="ARBA00004141"/>
    </source>
</evidence>
<feature type="transmembrane region" description="Helical" evidence="6">
    <location>
        <begin position="77"/>
        <end position="100"/>
    </location>
</feature>
<keyword evidence="8" id="KW-1185">Reference proteome</keyword>
<protein>
    <submittedName>
        <fullName evidence="7">AI-2E family transporter</fullName>
    </submittedName>
</protein>
<proteinExistence type="inferred from homology"/>
<dbReference type="PANTHER" id="PTHR21716:SF64">
    <property type="entry name" value="AI-2 TRANSPORT PROTEIN TQSA"/>
    <property type="match status" value="1"/>
</dbReference>
<accession>A0ABX7JNP5</accession>
<evidence type="ECO:0000256" key="3">
    <source>
        <dbReference type="ARBA" id="ARBA00022692"/>
    </source>
</evidence>
<keyword evidence="3 6" id="KW-0812">Transmembrane</keyword>
<evidence type="ECO:0000313" key="8">
    <source>
        <dbReference type="Proteomes" id="UP000663629"/>
    </source>
</evidence>
<evidence type="ECO:0000313" key="7">
    <source>
        <dbReference type="EMBL" id="QRZ15121.1"/>
    </source>
</evidence>
<reference evidence="7 8" key="1">
    <citation type="submission" date="2021-02" db="EMBL/GenBank/DDBJ databases">
        <title>Paracoccus methylovroum sp.nov., a new methanol and methylamine utilizing methylotrophic denitrifer.</title>
        <authorList>
            <person name="Timsy T."/>
            <person name="Behrendt U."/>
            <person name="Ulrich A."/>
            <person name="Spanner T."/>
            <person name="Foesel B.U."/>
            <person name="Horn M.A."/>
            <person name="Kolb S."/>
        </authorList>
    </citation>
    <scope>NUCLEOTIDE SEQUENCE [LARGE SCALE GENOMIC DNA]</scope>
    <source>
        <strain evidence="7 8">H4-D09</strain>
    </source>
</reference>
<gene>
    <name evidence="7" type="ORF">JWJ88_19470</name>
</gene>
<evidence type="ECO:0000256" key="5">
    <source>
        <dbReference type="ARBA" id="ARBA00023136"/>
    </source>
</evidence>
<dbReference type="Proteomes" id="UP000663629">
    <property type="component" value="Chromosome 2"/>
</dbReference>
<comment type="similarity">
    <text evidence="2">Belongs to the autoinducer-2 exporter (AI-2E) (TC 2.A.86) family.</text>
</comment>
<keyword evidence="4 6" id="KW-1133">Transmembrane helix</keyword>
<evidence type="ECO:0000256" key="6">
    <source>
        <dbReference type="SAM" id="Phobius"/>
    </source>
</evidence>
<name>A0ABX7JNP5_9RHOB</name>
<dbReference type="InterPro" id="IPR002549">
    <property type="entry name" value="AI-2E-like"/>
</dbReference>
<dbReference type="PANTHER" id="PTHR21716">
    <property type="entry name" value="TRANSMEMBRANE PROTEIN"/>
    <property type="match status" value="1"/>
</dbReference>